<keyword evidence="1" id="KW-0812">Transmembrane</keyword>
<keyword evidence="1" id="KW-1133">Transmembrane helix</keyword>
<dbReference type="EMBL" id="UINC01170099">
    <property type="protein sequence ID" value="SVD73973.1"/>
    <property type="molecule type" value="Genomic_DNA"/>
</dbReference>
<feature type="transmembrane region" description="Helical" evidence="1">
    <location>
        <begin position="12"/>
        <end position="29"/>
    </location>
</feature>
<dbReference type="AlphaFoldDB" id="A0A382XSK5"/>
<dbReference type="Gene3D" id="3.40.50.150">
    <property type="entry name" value="Vaccinia Virus protein VP39"/>
    <property type="match status" value="1"/>
</dbReference>
<accession>A0A382XSK5</accession>
<evidence type="ECO:0000256" key="1">
    <source>
        <dbReference type="SAM" id="Phobius"/>
    </source>
</evidence>
<feature type="non-terminal residue" evidence="2">
    <location>
        <position position="169"/>
    </location>
</feature>
<name>A0A382XSK5_9ZZZZ</name>
<keyword evidence="1" id="KW-0472">Membrane</keyword>
<feature type="transmembrane region" description="Helical" evidence="1">
    <location>
        <begin position="49"/>
        <end position="65"/>
    </location>
</feature>
<reference evidence="2" key="1">
    <citation type="submission" date="2018-05" db="EMBL/GenBank/DDBJ databases">
        <authorList>
            <person name="Lanie J.A."/>
            <person name="Ng W.-L."/>
            <person name="Kazmierczak K.M."/>
            <person name="Andrzejewski T.M."/>
            <person name="Davidsen T.M."/>
            <person name="Wayne K.J."/>
            <person name="Tettelin H."/>
            <person name="Glass J.I."/>
            <person name="Rusch D."/>
            <person name="Podicherti R."/>
            <person name="Tsui H.-C.T."/>
            <person name="Winkler M.E."/>
        </authorList>
    </citation>
    <scope>NUCLEOTIDE SEQUENCE</scope>
</reference>
<protein>
    <recommendedName>
        <fullName evidence="3">Methyltransferase domain-containing protein</fullName>
    </recommendedName>
</protein>
<dbReference type="InterPro" id="IPR029063">
    <property type="entry name" value="SAM-dependent_MTases_sf"/>
</dbReference>
<organism evidence="2">
    <name type="scientific">marine metagenome</name>
    <dbReference type="NCBI Taxonomy" id="408172"/>
    <lineage>
        <taxon>unclassified sequences</taxon>
        <taxon>metagenomes</taxon>
        <taxon>ecological metagenomes</taxon>
    </lineage>
</organism>
<proteinExistence type="predicted"/>
<dbReference type="SUPFAM" id="SSF53335">
    <property type="entry name" value="S-adenosyl-L-methionine-dependent methyltransferases"/>
    <property type="match status" value="1"/>
</dbReference>
<evidence type="ECO:0000313" key="2">
    <source>
        <dbReference type="EMBL" id="SVD73973.1"/>
    </source>
</evidence>
<sequence length="169" mass="20031">MDKNKLNKSGIRFLCSILRWIVPLWFWIYRWLKDQEFLVNLQSRTLRPALIAYPIWLIMSGFKLIKKSWASVYIDYGMQRYSTWVGEHYSPTGRGYFNYGNLSEQEKANLYGEPRGRIEYFLKNYSRTLKYEDGQSFLDAGCGRGQNIKVLSEYFPNSTIRAFDISEEV</sequence>
<gene>
    <name evidence="2" type="ORF">METZ01_LOCUS426827</name>
</gene>
<evidence type="ECO:0008006" key="3">
    <source>
        <dbReference type="Google" id="ProtNLM"/>
    </source>
</evidence>